<comment type="caution">
    <text evidence="2">The sequence shown here is derived from an EMBL/GenBank/DDBJ whole genome shotgun (WGS) entry which is preliminary data.</text>
</comment>
<keyword evidence="1" id="KW-1133">Transmembrane helix</keyword>
<dbReference type="RefSeq" id="WP_155465364.1">
    <property type="nucleotide sequence ID" value="NZ_WNKY01000021.1"/>
</dbReference>
<keyword evidence="1" id="KW-0812">Transmembrane</keyword>
<evidence type="ECO:0000313" key="2">
    <source>
        <dbReference type="EMBL" id="MTV39589.1"/>
    </source>
</evidence>
<proteinExistence type="predicted"/>
<reference evidence="2 3" key="1">
    <citation type="submission" date="2019-11" db="EMBL/GenBank/DDBJ databases">
        <title>Type strains purchased from KCTC, JCM and DSMZ.</title>
        <authorList>
            <person name="Lu H."/>
        </authorList>
    </citation>
    <scope>NUCLEOTIDE SEQUENCE [LARGE SCALE GENOMIC DNA]</scope>
    <source>
        <strain evidence="2 3">KCTC 22382</strain>
    </source>
</reference>
<accession>A0A6L6PLL2</accession>
<evidence type="ECO:0008006" key="4">
    <source>
        <dbReference type="Google" id="ProtNLM"/>
    </source>
</evidence>
<keyword evidence="1" id="KW-0472">Membrane</keyword>
<feature type="transmembrane region" description="Helical" evidence="1">
    <location>
        <begin position="62"/>
        <end position="81"/>
    </location>
</feature>
<sequence>MNKMRFEVRAAFVMGVALPALETIRRGINFDNIPAYLDDYLIGAFLLYAARAVVRGSPRGKVLLVAAWAMLCGGFFGSFLYQVRSTAATDVSGFSNGFVIVVKGSLYLLAIAALVRSIDAVGMSNNSIQRTPDGAAD</sequence>
<feature type="transmembrane region" description="Helical" evidence="1">
    <location>
        <begin position="93"/>
        <end position="115"/>
    </location>
</feature>
<organism evidence="2 3">
    <name type="scientific">Duganella radicis</name>
    <dbReference type="NCBI Taxonomy" id="551988"/>
    <lineage>
        <taxon>Bacteria</taxon>
        <taxon>Pseudomonadati</taxon>
        <taxon>Pseudomonadota</taxon>
        <taxon>Betaproteobacteria</taxon>
        <taxon>Burkholderiales</taxon>
        <taxon>Oxalobacteraceae</taxon>
        <taxon>Telluria group</taxon>
        <taxon>Duganella</taxon>
    </lineage>
</organism>
<protein>
    <recommendedName>
        <fullName evidence="4">DUF4345 domain-containing protein</fullName>
    </recommendedName>
</protein>
<dbReference type="OrthoDB" id="7410061at2"/>
<gene>
    <name evidence="2" type="ORF">GM676_18675</name>
</gene>
<dbReference type="Proteomes" id="UP000475582">
    <property type="component" value="Unassembled WGS sequence"/>
</dbReference>
<name>A0A6L6PLL2_9BURK</name>
<keyword evidence="3" id="KW-1185">Reference proteome</keyword>
<dbReference type="EMBL" id="WNKY01000021">
    <property type="protein sequence ID" value="MTV39589.1"/>
    <property type="molecule type" value="Genomic_DNA"/>
</dbReference>
<dbReference type="AlphaFoldDB" id="A0A6L6PLL2"/>
<evidence type="ECO:0000313" key="3">
    <source>
        <dbReference type="Proteomes" id="UP000475582"/>
    </source>
</evidence>
<evidence type="ECO:0000256" key="1">
    <source>
        <dbReference type="SAM" id="Phobius"/>
    </source>
</evidence>